<organism evidence="3 4">
    <name type="scientific">Terrihabitans soli</name>
    <dbReference type="NCBI Taxonomy" id="708113"/>
    <lineage>
        <taxon>Bacteria</taxon>
        <taxon>Pseudomonadati</taxon>
        <taxon>Pseudomonadota</taxon>
        <taxon>Alphaproteobacteria</taxon>
        <taxon>Hyphomicrobiales</taxon>
        <taxon>Terrihabitans</taxon>
    </lineage>
</organism>
<proteinExistence type="predicted"/>
<dbReference type="Pfam" id="PF10517">
    <property type="entry name" value="DM13"/>
    <property type="match status" value="1"/>
</dbReference>
<evidence type="ECO:0000313" key="4">
    <source>
        <dbReference type="Proteomes" id="UP000515317"/>
    </source>
</evidence>
<evidence type="ECO:0000259" key="2">
    <source>
        <dbReference type="PROSITE" id="PS51549"/>
    </source>
</evidence>
<sequence>MNRMRRLLRKFGIFILGVVVGIVIGLAAGLIVFPFVFAPPPAVEQRTEADKTRLASGLFIHADPSDAVHWGKGGVALFDGAVFLESDFEVGPGPAYHVYLSESSAEELRRADDKNALAQSGLRVDLGRLRAFQGSQRYALPPGEDASKYSSVTVWCQAFKVLITVADLKKP</sequence>
<feature type="domain" description="DM13" evidence="2">
    <location>
        <begin position="57"/>
        <end position="169"/>
    </location>
</feature>
<dbReference type="InterPro" id="IPR019545">
    <property type="entry name" value="DM13_domain"/>
</dbReference>
<evidence type="ECO:0000313" key="3">
    <source>
        <dbReference type="EMBL" id="BCJ90098.1"/>
    </source>
</evidence>
<dbReference type="EMBL" id="AP023361">
    <property type="protein sequence ID" value="BCJ90098.1"/>
    <property type="molecule type" value="Genomic_DNA"/>
</dbReference>
<keyword evidence="1" id="KW-0472">Membrane</keyword>
<keyword evidence="1" id="KW-1133">Transmembrane helix</keyword>
<accession>A0A6S6QUE3</accession>
<name>A0A6S6QUE3_9HYPH</name>
<feature type="transmembrane region" description="Helical" evidence="1">
    <location>
        <begin position="12"/>
        <end position="37"/>
    </location>
</feature>
<protein>
    <recommendedName>
        <fullName evidence="2">DM13 domain-containing protein</fullName>
    </recommendedName>
</protein>
<dbReference type="PROSITE" id="PS51549">
    <property type="entry name" value="DM13"/>
    <property type="match status" value="1"/>
</dbReference>
<dbReference type="KEGG" id="tso:IZ6_08330"/>
<reference evidence="3 4" key="1">
    <citation type="submission" date="2020-08" db="EMBL/GenBank/DDBJ databases">
        <title>Genome sequence of Rhizobiales bacterium strain IZ6.</title>
        <authorList>
            <person name="Nakai R."/>
            <person name="Naganuma T."/>
        </authorList>
    </citation>
    <scope>NUCLEOTIDE SEQUENCE [LARGE SCALE GENOMIC DNA]</scope>
    <source>
        <strain evidence="3 4">IZ6</strain>
    </source>
</reference>
<keyword evidence="1" id="KW-0812">Transmembrane</keyword>
<keyword evidence="4" id="KW-1185">Reference proteome</keyword>
<dbReference type="Proteomes" id="UP000515317">
    <property type="component" value="Chromosome"/>
</dbReference>
<gene>
    <name evidence="3" type="ORF">IZ6_08330</name>
</gene>
<dbReference type="AlphaFoldDB" id="A0A6S6QUE3"/>
<evidence type="ECO:0000256" key="1">
    <source>
        <dbReference type="SAM" id="Phobius"/>
    </source>
</evidence>